<feature type="region of interest" description="Disordered" evidence="1">
    <location>
        <begin position="109"/>
        <end position="138"/>
    </location>
</feature>
<proteinExistence type="predicted"/>
<accession>A0AAV3ZAH6</accession>
<evidence type="ECO:0000313" key="2">
    <source>
        <dbReference type="EMBL" id="GFN91602.1"/>
    </source>
</evidence>
<evidence type="ECO:0000256" key="1">
    <source>
        <dbReference type="SAM" id="MobiDB-lite"/>
    </source>
</evidence>
<feature type="compositionally biased region" description="Polar residues" evidence="1">
    <location>
        <begin position="27"/>
        <end position="46"/>
    </location>
</feature>
<keyword evidence="3" id="KW-1185">Reference proteome</keyword>
<evidence type="ECO:0000313" key="3">
    <source>
        <dbReference type="Proteomes" id="UP000735302"/>
    </source>
</evidence>
<dbReference type="AlphaFoldDB" id="A0AAV3ZAH6"/>
<organism evidence="2 3">
    <name type="scientific">Plakobranchus ocellatus</name>
    <dbReference type="NCBI Taxonomy" id="259542"/>
    <lineage>
        <taxon>Eukaryota</taxon>
        <taxon>Metazoa</taxon>
        <taxon>Spiralia</taxon>
        <taxon>Lophotrochozoa</taxon>
        <taxon>Mollusca</taxon>
        <taxon>Gastropoda</taxon>
        <taxon>Heterobranchia</taxon>
        <taxon>Euthyneura</taxon>
        <taxon>Panpulmonata</taxon>
        <taxon>Sacoglossa</taxon>
        <taxon>Placobranchoidea</taxon>
        <taxon>Plakobranchidae</taxon>
        <taxon>Plakobranchus</taxon>
    </lineage>
</organism>
<name>A0AAV3ZAH6_9GAST</name>
<gene>
    <name evidence="2" type="ORF">PoB_001810800</name>
</gene>
<dbReference type="Proteomes" id="UP000735302">
    <property type="component" value="Unassembled WGS sequence"/>
</dbReference>
<protein>
    <submittedName>
        <fullName evidence="2">Uncharacterized protein</fullName>
    </submittedName>
</protein>
<feature type="region of interest" description="Disordered" evidence="1">
    <location>
        <begin position="1"/>
        <end position="46"/>
    </location>
</feature>
<sequence>MQEGMESGSELGLSIPQPGPSGLEGTRVQSPQSGADDVASQSSTLDISRRKAFKPFIREKFKTLCMELEDYPVEGLGDKIKAMGDANRITKSLSMDPEHRRKTAFLFLGQSHPGKHSGGMAYSRQGQNWRNPYQGRPA</sequence>
<reference evidence="2 3" key="1">
    <citation type="journal article" date="2021" name="Elife">
        <title>Chloroplast acquisition without the gene transfer in kleptoplastic sea slugs, Plakobranchus ocellatus.</title>
        <authorList>
            <person name="Maeda T."/>
            <person name="Takahashi S."/>
            <person name="Yoshida T."/>
            <person name="Shimamura S."/>
            <person name="Takaki Y."/>
            <person name="Nagai Y."/>
            <person name="Toyoda A."/>
            <person name="Suzuki Y."/>
            <person name="Arimoto A."/>
            <person name="Ishii H."/>
            <person name="Satoh N."/>
            <person name="Nishiyama T."/>
            <person name="Hasebe M."/>
            <person name="Maruyama T."/>
            <person name="Minagawa J."/>
            <person name="Obokata J."/>
            <person name="Shigenobu S."/>
        </authorList>
    </citation>
    <scope>NUCLEOTIDE SEQUENCE [LARGE SCALE GENOMIC DNA]</scope>
</reference>
<dbReference type="EMBL" id="BLXT01002155">
    <property type="protein sequence ID" value="GFN91602.1"/>
    <property type="molecule type" value="Genomic_DNA"/>
</dbReference>
<comment type="caution">
    <text evidence="2">The sequence shown here is derived from an EMBL/GenBank/DDBJ whole genome shotgun (WGS) entry which is preliminary data.</text>
</comment>